<organism evidence="6 7">
    <name type="scientific">Gibberella intermedia</name>
    <name type="common">Bulb rot disease fungus</name>
    <name type="synonym">Fusarium proliferatum</name>
    <dbReference type="NCBI Taxonomy" id="948311"/>
    <lineage>
        <taxon>Eukaryota</taxon>
        <taxon>Fungi</taxon>
        <taxon>Dikarya</taxon>
        <taxon>Ascomycota</taxon>
        <taxon>Pezizomycotina</taxon>
        <taxon>Sordariomycetes</taxon>
        <taxon>Hypocreomycetidae</taxon>
        <taxon>Hypocreales</taxon>
        <taxon>Nectriaceae</taxon>
        <taxon>Fusarium</taxon>
        <taxon>Fusarium fujikuroi species complex</taxon>
    </lineage>
</organism>
<feature type="active site" description="Charge relay system" evidence="3">
    <location>
        <position position="145"/>
    </location>
</feature>
<dbReference type="SUPFAM" id="SSF75304">
    <property type="entry name" value="Amidase signature (AS) enzymes"/>
    <property type="match status" value="1"/>
</dbReference>
<dbReference type="InterPro" id="IPR036928">
    <property type="entry name" value="AS_sf"/>
</dbReference>
<feature type="binding site" evidence="4">
    <location>
        <begin position="242"/>
        <end position="245"/>
    </location>
    <ligand>
        <name>substrate</name>
    </ligand>
</feature>
<feature type="binding site" evidence="4">
    <location>
        <position position="221"/>
    </location>
    <ligand>
        <name>substrate</name>
    </ligand>
</feature>
<dbReference type="EMBL" id="MRDB01000045">
    <property type="protein sequence ID" value="RKL32194.1"/>
    <property type="molecule type" value="Genomic_DNA"/>
</dbReference>
<feature type="active site" description="Acyl-ester intermediate" evidence="3">
    <location>
        <position position="245"/>
    </location>
</feature>
<dbReference type="GO" id="GO:0016787">
    <property type="term" value="F:hydrolase activity"/>
    <property type="evidence" value="ECO:0007669"/>
    <property type="project" value="UniProtKB-KW"/>
</dbReference>
<dbReference type="PANTHER" id="PTHR46072:SF3">
    <property type="entry name" value="AMIDASE"/>
    <property type="match status" value="1"/>
</dbReference>
<feature type="domain" description="Amidase" evidence="5">
    <location>
        <begin position="438"/>
        <end position="543"/>
    </location>
</feature>
<evidence type="ECO:0000256" key="2">
    <source>
        <dbReference type="ARBA" id="ARBA00022801"/>
    </source>
</evidence>
<comment type="caution">
    <text evidence="6">The sequence shown here is derived from an EMBL/GenBank/DDBJ whole genome shotgun (WGS) entry which is preliminary data.</text>
</comment>
<reference evidence="6 7" key="1">
    <citation type="journal article" date="2018" name="Sci. Rep.">
        <title>Characterisation of pathogen-specific regions and novel effector candidates in Fusarium oxysporum f. sp. cepae.</title>
        <authorList>
            <person name="Armitage A.D."/>
            <person name="Taylor A."/>
            <person name="Sobczyk M.K."/>
            <person name="Baxter L."/>
            <person name="Greenfield B.P."/>
            <person name="Bates H.J."/>
            <person name="Wilson F."/>
            <person name="Jackson A.C."/>
            <person name="Ott S."/>
            <person name="Harrison R.J."/>
            <person name="Clarkson J.P."/>
        </authorList>
    </citation>
    <scope>NUCLEOTIDE SEQUENCE [LARGE SCALE GENOMIC DNA]</scope>
    <source>
        <strain evidence="6 7">Fp_A8</strain>
    </source>
</reference>
<dbReference type="PANTHER" id="PTHR46072">
    <property type="entry name" value="AMIDASE-RELATED-RELATED"/>
    <property type="match status" value="1"/>
</dbReference>
<accession>A0A420SSC9</accession>
<evidence type="ECO:0000256" key="4">
    <source>
        <dbReference type="PIRSR" id="PIRSR001221-2"/>
    </source>
</evidence>
<evidence type="ECO:0000256" key="1">
    <source>
        <dbReference type="ARBA" id="ARBA00009199"/>
    </source>
</evidence>
<dbReference type="PIRSF" id="PIRSF001221">
    <property type="entry name" value="Amidase_fungi"/>
    <property type="match status" value="1"/>
</dbReference>
<sequence>MPATTTNWKTIAAEHREKQRDAVPTEWLLSDKQLQGLKNTGDGSGSKLIESKAVQRSGLLTEKEIAITERHTAAELLSKIHSQELSSEEVTVAFSKRASLAQQLTSCLTEIMFKEGIQRAKELDHQLKTTGKLAGPLHGLPISLKDSYRVKGHHATVGYVEFLRQPMPDHNSALVDLLLDAGAVLYCKTNLPQTMMTADSENNIFGRTLNPHNTSLTAGGSTGGEGALVAFRGSPLGVGSDIAGSIRIPSLCCGIYGFKPTSERVPFGGQSEYPFPKDHLPGIAPVGGPMANSIEDLELFMKITLAQRPWNYDPTVADIPWRELGEADTKLTIGVMAEDPDYPLHPPVRRALAKAASALENAGHKLVYLSQDPKRNAGLGGRIGFQLFSIMGPDLDTVSREIGEPLVNSVAIAVHPFTNGNFPVPPDLDTPTKLSRLNEVRFEYLKAWQETYRDNKLDVILAPGAATTAIPHDTYGVPIYTLMWNVLDFPAGIIPFGNSSKFEDSEHVKAKAPFDPDYIPEATDGAPTAIQIIAPRYRDEECLRAMRIVDKTIKNSRAEKL</sequence>
<name>A0A420SSC9_GIBIN</name>
<dbReference type="Proteomes" id="UP000283569">
    <property type="component" value="Unassembled WGS sequence"/>
</dbReference>
<dbReference type="Gene3D" id="3.90.1300.10">
    <property type="entry name" value="Amidase signature (AS) domain"/>
    <property type="match status" value="1"/>
</dbReference>
<evidence type="ECO:0000313" key="7">
    <source>
        <dbReference type="Proteomes" id="UP000283569"/>
    </source>
</evidence>
<feature type="domain" description="Amidase" evidence="5">
    <location>
        <begin position="89"/>
        <end position="369"/>
    </location>
</feature>
<protein>
    <recommendedName>
        <fullName evidence="5">Amidase domain-containing protein</fullName>
    </recommendedName>
</protein>
<evidence type="ECO:0000259" key="5">
    <source>
        <dbReference type="Pfam" id="PF01425"/>
    </source>
</evidence>
<gene>
    <name evidence="6" type="ORF">BFJ72_g10774</name>
</gene>
<feature type="active site" description="Charge relay system" evidence="3">
    <location>
        <position position="221"/>
    </location>
</feature>
<evidence type="ECO:0000313" key="6">
    <source>
        <dbReference type="EMBL" id="RKL32194.1"/>
    </source>
</evidence>
<feature type="binding site" evidence="4">
    <location>
        <position position="195"/>
    </location>
    <ligand>
        <name>substrate</name>
    </ligand>
</feature>
<evidence type="ECO:0000256" key="3">
    <source>
        <dbReference type="PIRSR" id="PIRSR001221-1"/>
    </source>
</evidence>
<dbReference type="AlphaFoldDB" id="A0A420SSC9"/>
<proteinExistence type="inferred from homology"/>
<keyword evidence="2" id="KW-0378">Hydrolase</keyword>
<comment type="similarity">
    <text evidence="1">Belongs to the amidase family.</text>
</comment>
<dbReference type="InterPro" id="IPR023631">
    <property type="entry name" value="Amidase_dom"/>
</dbReference>
<dbReference type="Pfam" id="PF01425">
    <property type="entry name" value="Amidase"/>
    <property type="match status" value="2"/>
</dbReference>